<proteinExistence type="inferred from homology"/>
<dbReference type="PANTHER" id="PTHR24292:SF54">
    <property type="entry name" value="CYP9F3-RELATED"/>
    <property type="match status" value="1"/>
</dbReference>
<dbReference type="SUPFAM" id="SSF48264">
    <property type="entry name" value="Cytochrome P450"/>
    <property type="match status" value="1"/>
</dbReference>
<dbReference type="Pfam" id="PF00067">
    <property type="entry name" value="p450"/>
    <property type="match status" value="1"/>
</dbReference>
<evidence type="ECO:0000256" key="12">
    <source>
        <dbReference type="ARBA" id="ARBA00023136"/>
    </source>
</evidence>
<accession>A0AAV8YDJ8</accession>
<evidence type="ECO:0000256" key="3">
    <source>
        <dbReference type="ARBA" id="ARBA00004406"/>
    </source>
</evidence>
<evidence type="ECO:0000256" key="9">
    <source>
        <dbReference type="ARBA" id="ARBA00023002"/>
    </source>
</evidence>
<dbReference type="InterPro" id="IPR050476">
    <property type="entry name" value="Insect_CytP450_Detox"/>
</dbReference>
<dbReference type="GO" id="GO:0016705">
    <property type="term" value="F:oxidoreductase activity, acting on paired donors, with incorporation or reduction of molecular oxygen"/>
    <property type="evidence" value="ECO:0007669"/>
    <property type="project" value="InterPro"/>
</dbReference>
<dbReference type="GO" id="GO:0005789">
    <property type="term" value="C:endoplasmic reticulum membrane"/>
    <property type="evidence" value="ECO:0007669"/>
    <property type="project" value="UniProtKB-SubCell"/>
</dbReference>
<keyword evidence="10" id="KW-0408">Iron</keyword>
<dbReference type="PANTHER" id="PTHR24292">
    <property type="entry name" value="CYTOCHROME P450"/>
    <property type="match status" value="1"/>
</dbReference>
<dbReference type="InterPro" id="IPR001128">
    <property type="entry name" value="Cyt_P450"/>
</dbReference>
<keyword evidence="9" id="KW-0560">Oxidoreductase</keyword>
<reference evidence="13" key="1">
    <citation type="journal article" date="2023" name="Insect Mol. Biol.">
        <title>Genome sequencing provides insights into the evolution of gene families encoding plant cell wall-degrading enzymes in longhorned beetles.</title>
        <authorList>
            <person name="Shin N.R."/>
            <person name="Okamura Y."/>
            <person name="Kirsch R."/>
            <person name="Pauchet Y."/>
        </authorList>
    </citation>
    <scope>NUCLEOTIDE SEQUENCE</scope>
    <source>
        <strain evidence="13">AMC_N1</strain>
    </source>
</reference>
<evidence type="ECO:0000256" key="2">
    <source>
        <dbReference type="ARBA" id="ARBA00004174"/>
    </source>
</evidence>
<comment type="caution">
    <text evidence="13">The sequence shown here is derived from an EMBL/GenBank/DDBJ whole genome shotgun (WGS) entry which is preliminary data.</text>
</comment>
<evidence type="ECO:0000256" key="11">
    <source>
        <dbReference type="ARBA" id="ARBA00023033"/>
    </source>
</evidence>
<dbReference type="GO" id="GO:0020037">
    <property type="term" value="F:heme binding"/>
    <property type="evidence" value="ECO:0007669"/>
    <property type="project" value="InterPro"/>
</dbReference>
<dbReference type="AlphaFoldDB" id="A0AAV8YDJ8"/>
<gene>
    <name evidence="13" type="ORF">NQ318_007377</name>
</gene>
<keyword evidence="7" id="KW-0256">Endoplasmic reticulum</keyword>
<evidence type="ECO:0000256" key="4">
    <source>
        <dbReference type="ARBA" id="ARBA00010617"/>
    </source>
</evidence>
<evidence type="ECO:0000256" key="8">
    <source>
        <dbReference type="ARBA" id="ARBA00022848"/>
    </source>
</evidence>
<dbReference type="InterPro" id="IPR036396">
    <property type="entry name" value="Cyt_P450_sf"/>
</dbReference>
<protein>
    <submittedName>
        <fullName evidence="13">Uncharacterized protein</fullName>
    </submittedName>
</protein>
<organism evidence="13 14">
    <name type="scientific">Aromia moschata</name>
    <dbReference type="NCBI Taxonomy" id="1265417"/>
    <lineage>
        <taxon>Eukaryota</taxon>
        <taxon>Metazoa</taxon>
        <taxon>Ecdysozoa</taxon>
        <taxon>Arthropoda</taxon>
        <taxon>Hexapoda</taxon>
        <taxon>Insecta</taxon>
        <taxon>Pterygota</taxon>
        <taxon>Neoptera</taxon>
        <taxon>Endopterygota</taxon>
        <taxon>Coleoptera</taxon>
        <taxon>Polyphaga</taxon>
        <taxon>Cucujiformia</taxon>
        <taxon>Chrysomeloidea</taxon>
        <taxon>Cerambycidae</taxon>
        <taxon>Cerambycinae</taxon>
        <taxon>Callichromatini</taxon>
        <taxon>Aromia</taxon>
    </lineage>
</organism>
<evidence type="ECO:0000256" key="6">
    <source>
        <dbReference type="ARBA" id="ARBA00022723"/>
    </source>
</evidence>
<dbReference type="GO" id="GO:0005506">
    <property type="term" value="F:iron ion binding"/>
    <property type="evidence" value="ECO:0007669"/>
    <property type="project" value="InterPro"/>
</dbReference>
<dbReference type="GO" id="GO:0004497">
    <property type="term" value="F:monooxygenase activity"/>
    <property type="evidence" value="ECO:0007669"/>
    <property type="project" value="UniProtKB-KW"/>
</dbReference>
<dbReference type="Gene3D" id="1.10.630.10">
    <property type="entry name" value="Cytochrome P450"/>
    <property type="match status" value="1"/>
</dbReference>
<evidence type="ECO:0000256" key="5">
    <source>
        <dbReference type="ARBA" id="ARBA00022617"/>
    </source>
</evidence>
<comment type="cofactor">
    <cofactor evidence="1">
        <name>heme</name>
        <dbReference type="ChEBI" id="CHEBI:30413"/>
    </cofactor>
</comment>
<dbReference type="Proteomes" id="UP001162162">
    <property type="component" value="Unassembled WGS sequence"/>
</dbReference>
<evidence type="ECO:0000256" key="1">
    <source>
        <dbReference type="ARBA" id="ARBA00001971"/>
    </source>
</evidence>
<dbReference type="EMBL" id="JAPWTK010000114">
    <property type="protein sequence ID" value="KAJ8949615.1"/>
    <property type="molecule type" value="Genomic_DNA"/>
</dbReference>
<comment type="subcellular location">
    <subcellularLocation>
        <location evidence="3">Endoplasmic reticulum membrane</location>
        <topology evidence="3">Peripheral membrane protein</topology>
    </subcellularLocation>
    <subcellularLocation>
        <location evidence="2">Microsome membrane</location>
        <topology evidence="2">Peripheral membrane protein</topology>
    </subcellularLocation>
</comment>
<comment type="similarity">
    <text evidence="4">Belongs to the cytochrome P450 family.</text>
</comment>
<evidence type="ECO:0000313" key="14">
    <source>
        <dbReference type="Proteomes" id="UP001162162"/>
    </source>
</evidence>
<sequence length="185" mass="21280">MKSSFPLMEECVNQMLSYLNDQYEDQDVVELNLHDIFKRYSTDVIASIAFGINCNSFEEKDNDFIRMGTTLTYFGGLQTFKKLLYSLHPIVAKVVIAWSIRHIEWRLQAYRVSVVDDTRTNPCLSTTSTRCRRAPALHFIAPVPVHCLLTRSQHSRLCATETDSIIFLHLIPGAWPALGRRSERQ</sequence>
<evidence type="ECO:0000313" key="13">
    <source>
        <dbReference type="EMBL" id="KAJ8949615.1"/>
    </source>
</evidence>
<keyword evidence="11" id="KW-0503">Monooxygenase</keyword>
<keyword evidence="14" id="KW-1185">Reference proteome</keyword>
<evidence type="ECO:0000256" key="10">
    <source>
        <dbReference type="ARBA" id="ARBA00023004"/>
    </source>
</evidence>
<keyword evidence="5" id="KW-0349">Heme</keyword>
<keyword evidence="6" id="KW-0479">Metal-binding</keyword>
<keyword evidence="12" id="KW-0472">Membrane</keyword>
<keyword evidence="8" id="KW-0492">Microsome</keyword>
<name>A0AAV8YDJ8_9CUCU</name>
<evidence type="ECO:0000256" key="7">
    <source>
        <dbReference type="ARBA" id="ARBA00022824"/>
    </source>
</evidence>